<feature type="compositionally biased region" description="Polar residues" evidence="1">
    <location>
        <begin position="1"/>
        <end position="11"/>
    </location>
</feature>
<feature type="compositionally biased region" description="Basic and acidic residues" evidence="1">
    <location>
        <begin position="59"/>
        <end position="76"/>
    </location>
</feature>
<evidence type="ECO:0000313" key="4">
    <source>
        <dbReference type="Proteomes" id="UP000586976"/>
    </source>
</evidence>
<sequence length="242" mass="26329">MTTTQESSIPSRASVVAAAATSTETDGGQLGSDLEDAGEDIADRGQRLVDTVRGIGRLFGDDEPRNERPRTPRVDGDSGGDDQPERAPQPVPKGLTAPQWDEAVDACQEAHGKSEEECRELPVFVVDGKRKPKIAINDASAIARGKPWLLNTMRDKDAAELNREFAGCKAVWAGPDSCDEYPFASTYQGGLGAQVMGVPKWENDQQGRDMSAFLRRNRMKRGDPFLVWTINVSQQNGNWVAG</sequence>
<accession>A0A7W2CYR1</accession>
<dbReference type="InterPro" id="IPR029476">
    <property type="entry name" value="DNase_NucA_NucB"/>
</dbReference>
<evidence type="ECO:0000256" key="1">
    <source>
        <dbReference type="SAM" id="MobiDB-lite"/>
    </source>
</evidence>
<feature type="region of interest" description="Disordered" evidence="1">
    <location>
        <begin position="1"/>
        <end position="96"/>
    </location>
</feature>
<evidence type="ECO:0000313" key="3">
    <source>
        <dbReference type="EMBL" id="MBA4861340.1"/>
    </source>
</evidence>
<name>A0A7W2CYR1_9ACTN</name>
<dbReference type="AlphaFoldDB" id="A0A7W2CYR1"/>
<dbReference type="Pfam" id="PF14040">
    <property type="entry name" value="DNase_NucA_NucB"/>
    <property type="match status" value="1"/>
</dbReference>
<keyword evidence="4" id="KW-1185">Reference proteome</keyword>
<organism evidence="3 4">
    <name type="scientific">Streptomyces himalayensis subsp. aureolus</name>
    <dbReference type="NCBI Taxonomy" id="2758039"/>
    <lineage>
        <taxon>Bacteria</taxon>
        <taxon>Bacillati</taxon>
        <taxon>Actinomycetota</taxon>
        <taxon>Actinomycetes</taxon>
        <taxon>Kitasatosporales</taxon>
        <taxon>Streptomycetaceae</taxon>
        <taxon>Streptomyces</taxon>
        <taxon>Streptomyces himalayensis</taxon>
    </lineage>
</organism>
<evidence type="ECO:0000259" key="2">
    <source>
        <dbReference type="Pfam" id="PF14040"/>
    </source>
</evidence>
<dbReference type="RefSeq" id="WP_181863361.1">
    <property type="nucleotide sequence ID" value="NZ_JACEQY010000005.1"/>
</dbReference>
<dbReference type="EMBL" id="JACEQY010000005">
    <property type="protein sequence ID" value="MBA4861340.1"/>
    <property type="molecule type" value="Genomic_DNA"/>
</dbReference>
<gene>
    <name evidence="3" type="ORF">H1V43_08045</name>
</gene>
<protein>
    <recommendedName>
        <fullName evidence="2">Deoxyribonuclease NucA/NucB domain-containing protein</fullName>
    </recommendedName>
</protein>
<proteinExistence type="predicted"/>
<feature type="domain" description="Deoxyribonuclease NucA/NucB" evidence="2">
    <location>
        <begin position="141"/>
        <end position="227"/>
    </location>
</feature>
<comment type="caution">
    <text evidence="3">The sequence shown here is derived from an EMBL/GenBank/DDBJ whole genome shotgun (WGS) entry which is preliminary data.</text>
</comment>
<feature type="compositionally biased region" description="Low complexity" evidence="1">
    <location>
        <begin position="13"/>
        <end position="23"/>
    </location>
</feature>
<dbReference type="Proteomes" id="UP000586976">
    <property type="component" value="Unassembled WGS sequence"/>
</dbReference>
<reference evidence="3 4" key="1">
    <citation type="submission" date="2020-07" db="EMBL/GenBank/DDBJ databases">
        <title>Streptomyces isolated from Indian soil.</title>
        <authorList>
            <person name="Mandal S."/>
            <person name="Maiti P.K."/>
        </authorList>
    </citation>
    <scope>NUCLEOTIDE SEQUENCE [LARGE SCALE GENOMIC DNA]</scope>
    <source>
        <strain evidence="3 4">PSKA54</strain>
    </source>
</reference>